<evidence type="ECO:0000256" key="1">
    <source>
        <dbReference type="ARBA" id="ARBA00008136"/>
    </source>
</evidence>
<dbReference type="PANTHER" id="PTHR13604">
    <property type="entry name" value="DC12-RELATED"/>
    <property type="match status" value="1"/>
</dbReference>
<evidence type="ECO:0000313" key="9">
    <source>
        <dbReference type="EMBL" id="TLQ49419.1"/>
    </source>
</evidence>
<sequence length="199" mass="23163">MCGQYSFLENKKALLDRYEGTELDANLPEDEREVYYPSQNNLILLPNNKFYAIKWGFTPSFAKKPLINARLESILEKQTFIEPFKRKRCLIPATSFYEFKEVDSQEKKERWQIAVTDSDIFSIAGICERYDNEDGSSTLTYSMLTKDSVGQMADIHHRVPVILDKKTEKEYLNLNTDPNQLQEILLTLTIDLTFKQVTN</sequence>
<dbReference type="Gene3D" id="3.90.1680.10">
    <property type="entry name" value="SOS response associated peptidase-like"/>
    <property type="match status" value="1"/>
</dbReference>
<keyword evidence="6" id="KW-0238">DNA-binding</keyword>
<evidence type="ECO:0000256" key="4">
    <source>
        <dbReference type="ARBA" id="ARBA00022801"/>
    </source>
</evidence>
<keyword evidence="3" id="KW-0227">DNA damage</keyword>
<keyword evidence="2 8" id="KW-0645">Protease</keyword>
<dbReference type="EMBL" id="VBSP01000001">
    <property type="protein sequence ID" value="TLQ49419.1"/>
    <property type="molecule type" value="Genomic_DNA"/>
</dbReference>
<keyword evidence="5" id="KW-0190">Covalent protein-DNA linkage</keyword>
<dbReference type="InterPro" id="IPR003738">
    <property type="entry name" value="SRAP"/>
</dbReference>
<dbReference type="GO" id="GO:0006508">
    <property type="term" value="P:proteolysis"/>
    <property type="evidence" value="ECO:0007669"/>
    <property type="project" value="UniProtKB-KW"/>
</dbReference>
<evidence type="ECO:0000256" key="3">
    <source>
        <dbReference type="ARBA" id="ARBA00022763"/>
    </source>
</evidence>
<dbReference type="GO" id="GO:0016829">
    <property type="term" value="F:lyase activity"/>
    <property type="evidence" value="ECO:0007669"/>
    <property type="project" value="UniProtKB-KW"/>
</dbReference>
<evidence type="ECO:0000256" key="7">
    <source>
        <dbReference type="ARBA" id="ARBA00023239"/>
    </source>
</evidence>
<dbReference type="AlphaFoldDB" id="A0A5R9EJ52"/>
<evidence type="ECO:0000256" key="2">
    <source>
        <dbReference type="ARBA" id="ARBA00022670"/>
    </source>
</evidence>
<comment type="similarity">
    <text evidence="1 8">Belongs to the SOS response-associated peptidase family.</text>
</comment>
<dbReference type="Proteomes" id="UP000306420">
    <property type="component" value="Unassembled WGS sequence"/>
</dbReference>
<evidence type="ECO:0000313" key="10">
    <source>
        <dbReference type="Proteomes" id="UP000306420"/>
    </source>
</evidence>
<keyword evidence="4 8" id="KW-0378">Hydrolase</keyword>
<evidence type="ECO:0000256" key="5">
    <source>
        <dbReference type="ARBA" id="ARBA00023124"/>
    </source>
</evidence>
<dbReference type="PANTHER" id="PTHR13604:SF0">
    <property type="entry name" value="ABASIC SITE PROCESSING PROTEIN HMCES"/>
    <property type="match status" value="1"/>
</dbReference>
<proteinExistence type="inferred from homology"/>
<dbReference type="RefSeq" id="WP_138403341.1">
    <property type="nucleotide sequence ID" value="NZ_VBSP01000001.1"/>
</dbReference>
<dbReference type="OrthoDB" id="9782620at2"/>
<comment type="caution">
    <text evidence="9">The sequence shown here is derived from an EMBL/GenBank/DDBJ whole genome shotgun (WGS) entry which is preliminary data.</text>
</comment>
<evidence type="ECO:0000256" key="6">
    <source>
        <dbReference type="ARBA" id="ARBA00023125"/>
    </source>
</evidence>
<keyword evidence="7" id="KW-0456">Lyase</keyword>
<reference evidence="9 10" key="1">
    <citation type="submission" date="2019-05" db="EMBL/GenBank/DDBJ databases">
        <title>The metagenome of a microbial culture collection derived from dairy environment covers the genomic content of the human microbiome.</title>
        <authorList>
            <person name="Roder T."/>
            <person name="Wuthrich D."/>
            <person name="Sattari Z."/>
            <person name="Von Ah U."/>
            <person name="Bar C."/>
            <person name="Ronchi F."/>
            <person name="Macpherson A.J."/>
            <person name="Ganal-Vonarburg S.C."/>
            <person name="Bruggmann R."/>
            <person name="Vergeres G."/>
        </authorList>
    </citation>
    <scope>NUCLEOTIDE SEQUENCE [LARGE SCALE GENOMIC DNA]</scope>
    <source>
        <strain evidence="9 10">FAM 24227</strain>
    </source>
</reference>
<organism evidence="9 10">
    <name type="scientific">Ruoffia tabacinasalis</name>
    <dbReference type="NCBI Taxonomy" id="87458"/>
    <lineage>
        <taxon>Bacteria</taxon>
        <taxon>Bacillati</taxon>
        <taxon>Bacillota</taxon>
        <taxon>Bacilli</taxon>
        <taxon>Lactobacillales</taxon>
        <taxon>Aerococcaceae</taxon>
        <taxon>Ruoffia</taxon>
    </lineage>
</organism>
<name>A0A5R9EJ52_9LACT</name>
<dbReference type="GO" id="GO:0106300">
    <property type="term" value="P:protein-DNA covalent cross-linking repair"/>
    <property type="evidence" value="ECO:0007669"/>
    <property type="project" value="InterPro"/>
</dbReference>
<dbReference type="EC" id="3.4.-.-" evidence="8"/>
<evidence type="ECO:0000256" key="8">
    <source>
        <dbReference type="RuleBase" id="RU364100"/>
    </source>
</evidence>
<dbReference type="GO" id="GO:0008233">
    <property type="term" value="F:peptidase activity"/>
    <property type="evidence" value="ECO:0007669"/>
    <property type="project" value="UniProtKB-KW"/>
</dbReference>
<dbReference type="InterPro" id="IPR036590">
    <property type="entry name" value="SRAP-like"/>
</dbReference>
<dbReference type="SUPFAM" id="SSF143081">
    <property type="entry name" value="BB1717-like"/>
    <property type="match status" value="1"/>
</dbReference>
<accession>A0A5R9EJ52</accession>
<gene>
    <name evidence="9" type="ORF">FEZ33_00060</name>
</gene>
<protein>
    <recommendedName>
        <fullName evidence="8">Abasic site processing protein</fullName>
        <ecNumber evidence="8">3.4.-.-</ecNumber>
    </recommendedName>
</protein>
<dbReference type="GO" id="GO:0003697">
    <property type="term" value="F:single-stranded DNA binding"/>
    <property type="evidence" value="ECO:0007669"/>
    <property type="project" value="InterPro"/>
</dbReference>
<dbReference type="Pfam" id="PF02586">
    <property type="entry name" value="SRAP"/>
    <property type="match status" value="1"/>
</dbReference>